<evidence type="ECO:0000313" key="3">
    <source>
        <dbReference type="EMBL" id="KIW95591.1"/>
    </source>
</evidence>
<evidence type="ECO:0000256" key="2">
    <source>
        <dbReference type="SAM" id="SignalP"/>
    </source>
</evidence>
<dbReference type="HOGENOM" id="CLU_042297_0_0_1"/>
<dbReference type="Proteomes" id="UP000053789">
    <property type="component" value="Unassembled WGS sequence"/>
</dbReference>
<sequence length="390" mass="41912">MTTSAFFLVTVSSGLFVTGEFTQPSNLTQLSWFQPPFENDDSTIQRVAGGYNLTEPLHYSQDDGEVTAHLIGNGIIELNLSYPAWTSGELAFPLLTLADTSTAHAIRAASVSADVPAIRAAVHCDVLTEDEPTTASVQSCPDANDFKLQAYLPGRLSTSEGGSVAPRPCSSTGIYCSNIAGIYGYATDEAFVNYSVVSCRVSYEQVSTTATFELPSYVISKDAPPAVDETQTKPLNSSDVNNLLNSVGYFAAWGTNRTALPEAPDERLIPSLRHMIRVMAAQYMCYFYRTANSSMPLVGSTIPATLQMGPDFRLKQNGTSTPVLDVLLVVLWPFAMITIFAFRSRDIAKAQPGTLAAALALVADSEFVHTIQTRVQSDPGAGGTERDSSL</sequence>
<dbReference type="AlphaFoldDB" id="A0A0D2F083"/>
<dbReference type="RefSeq" id="XP_016622260.1">
    <property type="nucleotide sequence ID" value="XM_016761922.1"/>
</dbReference>
<dbReference type="GeneID" id="27697104"/>
<name>A0A0D2F083_CLAB1</name>
<gene>
    <name evidence="3" type="ORF">Z519_04176</name>
</gene>
<evidence type="ECO:0000256" key="1">
    <source>
        <dbReference type="SAM" id="Phobius"/>
    </source>
</evidence>
<keyword evidence="2" id="KW-0732">Signal</keyword>
<dbReference type="VEuPathDB" id="FungiDB:Z519_04176"/>
<organism evidence="3 4">
    <name type="scientific">Cladophialophora bantiana (strain ATCC 10958 / CBS 173.52 / CDC B-1940 / NIH 8579)</name>
    <name type="common">Xylohypha bantiana</name>
    <dbReference type="NCBI Taxonomy" id="1442370"/>
    <lineage>
        <taxon>Eukaryota</taxon>
        <taxon>Fungi</taxon>
        <taxon>Dikarya</taxon>
        <taxon>Ascomycota</taxon>
        <taxon>Pezizomycotina</taxon>
        <taxon>Eurotiomycetes</taxon>
        <taxon>Chaetothyriomycetidae</taxon>
        <taxon>Chaetothyriales</taxon>
        <taxon>Herpotrichiellaceae</taxon>
        <taxon>Cladophialophora</taxon>
    </lineage>
</organism>
<proteinExistence type="predicted"/>
<keyword evidence="1" id="KW-0472">Membrane</keyword>
<evidence type="ECO:0000313" key="4">
    <source>
        <dbReference type="Proteomes" id="UP000053789"/>
    </source>
</evidence>
<feature type="signal peptide" evidence="2">
    <location>
        <begin position="1"/>
        <end position="19"/>
    </location>
</feature>
<feature type="transmembrane region" description="Helical" evidence="1">
    <location>
        <begin position="323"/>
        <end position="342"/>
    </location>
</feature>
<dbReference type="OrthoDB" id="4151746at2759"/>
<accession>A0A0D2F083</accession>
<keyword evidence="1" id="KW-0812">Transmembrane</keyword>
<keyword evidence="1" id="KW-1133">Transmembrane helix</keyword>
<dbReference type="EMBL" id="KN846984">
    <property type="protein sequence ID" value="KIW95591.1"/>
    <property type="molecule type" value="Genomic_DNA"/>
</dbReference>
<feature type="chain" id="PRO_5002241551" evidence="2">
    <location>
        <begin position="20"/>
        <end position="390"/>
    </location>
</feature>
<protein>
    <submittedName>
        <fullName evidence="3">Uncharacterized protein</fullName>
    </submittedName>
</protein>
<keyword evidence="4" id="KW-1185">Reference proteome</keyword>
<reference evidence="3" key="1">
    <citation type="submission" date="2015-01" db="EMBL/GenBank/DDBJ databases">
        <title>The Genome Sequence of Cladophialophora bantiana CBS 173.52.</title>
        <authorList>
            <consortium name="The Broad Institute Genomics Platform"/>
            <person name="Cuomo C."/>
            <person name="de Hoog S."/>
            <person name="Gorbushina A."/>
            <person name="Stielow B."/>
            <person name="Teixiera M."/>
            <person name="Abouelleil A."/>
            <person name="Chapman S.B."/>
            <person name="Priest M."/>
            <person name="Young S.K."/>
            <person name="Wortman J."/>
            <person name="Nusbaum C."/>
            <person name="Birren B."/>
        </authorList>
    </citation>
    <scope>NUCLEOTIDE SEQUENCE [LARGE SCALE GENOMIC DNA]</scope>
    <source>
        <strain evidence="3">CBS 173.52</strain>
    </source>
</reference>